<dbReference type="SUPFAM" id="SSF46626">
    <property type="entry name" value="Cytochrome c"/>
    <property type="match status" value="1"/>
</dbReference>
<dbReference type="InterPro" id="IPR009056">
    <property type="entry name" value="Cyt_c-like_dom"/>
</dbReference>
<organism evidence="5">
    <name type="scientific">marine metagenome</name>
    <dbReference type="NCBI Taxonomy" id="408172"/>
    <lineage>
        <taxon>unclassified sequences</taxon>
        <taxon>metagenomes</taxon>
        <taxon>ecological metagenomes</taxon>
    </lineage>
</organism>
<dbReference type="InterPro" id="IPR036909">
    <property type="entry name" value="Cyt_c-like_dom_sf"/>
</dbReference>
<accession>A0A382DKM0</accession>
<dbReference type="AlphaFoldDB" id="A0A382DKM0"/>
<keyword evidence="3" id="KW-0408">Iron</keyword>
<reference evidence="5" key="1">
    <citation type="submission" date="2018-05" db="EMBL/GenBank/DDBJ databases">
        <authorList>
            <person name="Lanie J.A."/>
            <person name="Ng W.-L."/>
            <person name="Kazmierczak K.M."/>
            <person name="Andrzejewski T.M."/>
            <person name="Davidsen T.M."/>
            <person name="Wayne K.J."/>
            <person name="Tettelin H."/>
            <person name="Glass J.I."/>
            <person name="Rusch D."/>
            <person name="Podicherti R."/>
            <person name="Tsui H.-C.T."/>
            <person name="Winkler M.E."/>
        </authorList>
    </citation>
    <scope>NUCLEOTIDE SEQUENCE</scope>
</reference>
<dbReference type="Pfam" id="PF13442">
    <property type="entry name" value="Cytochrome_CBB3"/>
    <property type="match status" value="1"/>
</dbReference>
<dbReference type="GO" id="GO:0009055">
    <property type="term" value="F:electron transfer activity"/>
    <property type="evidence" value="ECO:0007669"/>
    <property type="project" value="InterPro"/>
</dbReference>
<dbReference type="PROSITE" id="PS51007">
    <property type="entry name" value="CYTC"/>
    <property type="match status" value="1"/>
</dbReference>
<evidence type="ECO:0000256" key="1">
    <source>
        <dbReference type="ARBA" id="ARBA00022617"/>
    </source>
</evidence>
<sequence length="101" mass="11170">MKKIIFVPFFLVLCSFASADSKMDLGLEVYNNKAQCGVCHTLQAAGSFGDIGPNLDQMNFKMSQIIYAVTNGIGVMPPWEGILSYEEIEAVAYYVFQSTNK</sequence>
<feature type="domain" description="Cytochrome c" evidence="4">
    <location>
        <begin position="21"/>
        <end position="99"/>
    </location>
</feature>
<evidence type="ECO:0000256" key="2">
    <source>
        <dbReference type="ARBA" id="ARBA00022723"/>
    </source>
</evidence>
<gene>
    <name evidence="5" type="ORF">METZ01_LOCUS191408</name>
</gene>
<dbReference type="Gene3D" id="1.10.760.10">
    <property type="entry name" value="Cytochrome c-like domain"/>
    <property type="match status" value="1"/>
</dbReference>
<evidence type="ECO:0000313" key="5">
    <source>
        <dbReference type="EMBL" id="SVB38554.1"/>
    </source>
</evidence>
<evidence type="ECO:0000256" key="3">
    <source>
        <dbReference type="ARBA" id="ARBA00023004"/>
    </source>
</evidence>
<dbReference type="GO" id="GO:0046872">
    <property type="term" value="F:metal ion binding"/>
    <property type="evidence" value="ECO:0007669"/>
    <property type="project" value="UniProtKB-KW"/>
</dbReference>
<evidence type="ECO:0000259" key="4">
    <source>
        <dbReference type="PROSITE" id="PS51007"/>
    </source>
</evidence>
<keyword evidence="2" id="KW-0479">Metal-binding</keyword>
<dbReference type="GO" id="GO:0020037">
    <property type="term" value="F:heme binding"/>
    <property type="evidence" value="ECO:0007669"/>
    <property type="project" value="InterPro"/>
</dbReference>
<dbReference type="EMBL" id="UINC01039697">
    <property type="protein sequence ID" value="SVB38554.1"/>
    <property type="molecule type" value="Genomic_DNA"/>
</dbReference>
<keyword evidence="1" id="KW-0349">Heme</keyword>
<protein>
    <recommendedName>
        <fullName evidence="4">Cytochrome c domain-containing protein</fullName>
    </recommendedName>
</protein>
<proteinExistence type="predicted"/>
<name>A0A382DKM0_9ZZZZ</name>